<name>A0A4Y2QXZ8_ARAVE</name>
<feature type="region of interest" description="Disordered" evidence="1">
    <location>
        <begin position="1"/>
        <end position="34"/>
    </location>
</feature>
<evidence type="ECO:0000313" key="2">
    <source>
        <dbReference type="EMBL" id="GBN68243.1"/>
    </source>
</evidence>
<comment type="caution">
    <text evidence="2">The sequence shown here is derived from an EMBL/GenBank/DDBJ whole genome shotgun (WGS) entry which is preliminary data.</text>
</comment>
<proteinExistence type="predicted"/>
<dbReference type="Proteomes" id="UP000499080">
    <property type="component" value="Unassembled WGS sequence"/>
</dbReference>
<organism evidence="2 3">
    <name type="scientific">Araneus ventricosus</name>
    <name type="common">Orbweaver spider</name>
    <name type="synonym">Epeira ventricosa</name>
    <dbReference type="NCBI Taxonomy" id="182803"/>
    <lineage>
        <taxon>Eukaryota</taxon>
        <taxon>Metazoa</taxon>
        <taxon>Ecdysozoa</taxon>
        <taxon>Arthropoda</taxon>
        <taxon>Chelicerata</taxon>
        <taxon>Arachnida</taxon>
        <taxon>Araneae</taxon>
        <taxon>Araneomorphae</taxon>
        <taxon>Entelegynae</taxon>
        <taxon>Araneoidea</taxon>
        <taxon>Araneidae</taxon>
        <taxon>Araneus</taxon>
    </lineage>
</organism>
<reference evidence="2 3" key="1">
    <citation type="journal article" date="2019" name="Sci. Rep.">
        <title>Orb-weaving spider Araneus ventricosus genome elucidates the spidroin gene catalogue.</title>
        <authorList>
            <person name="Kono N."/>
            <person name="Nakamura H."/>
            <person name="Ohtoshi R."/>
            <person name="Moran D.A.P."/>
            <person name="Shinohara A."/>
            <person name="Yoshida Y."/>
            <person name="Fujiwara M."/>
            <person name="Mori M."/>
            <person name="Tomita M."/>
            <person name="Arakawa K."/>
        </authorList>
    </citation>
    <scope>NUCLEOTIDE SEQUENCE [LARGE SCALE GENOMIC DNA]</scope>
</reference>
<dbReference type="EMBL" id="BGPR01015166">
    <property type="protein sequence ID" value="GBN68243.1"/>
    <property type="molecule type" value="Genomic_DNA"/>
</dbReference>
<evidence type="ECO:0000313" key="3">
    <source>
        <dbReference type="Proteomes" id="UP000499080"/>
    </source>
</evidence>
<sequence length="92" mass="10161">MHYRKTGNSRGHHSIPFGAPRTKTRRRCVSDENRTVEVENPTSIVFHSVIKLKYDLGEGEQASLTKAKTARGGLVLKPGIAAAGSAFWILRE</sequence>
<gene>
    <name evidence="2" type="ORF">AVEN_68595_1</name>
</gene>
<feature type="compositionally biased region" description="Basic residues" evidence="1">
    <location>
        <begin position="1"/>
        <end position="13"/>
    </location>
</feature>
<keyword evidence="3" id="KW-1185">Reference proteome</keyword>
<protein>
    <submittedName>
        <fullName evidence="2">Uncharacterized protein</fullName>
    </submittedName>
</protein>
<dbReference type="AlphaFoldDB" id="A0A4Y2QXZ8"/>
<accession>A0A4Y2QXZ8</accession>
<evidence type="ECO:0000256" key="1">
    <source>
        <dbReference type="SAM" id="MobiDB-lite"/>
    </source>
</evidence>